<comment type="similarity">
    <text evidence="5">Belongs to the TRAFAC class myosin-kinesin ATPase superfamily. Kinesin family.</text>
</comment>
<evidence type="ECO:0000256" key="1">
    <source>
        <dbReference type="ARBA" id="ARBA00004245"/>
    </source>
</evidence>
<dbReference type="PANTHER" id="PTHR47972">
    <property type="entry name" value="KINESIN-LIKE PROTEIN KLP-3"/>
    <property type="match status" value="1"/>
</dbReference>
<evidence type="ECO:0000256" key="2">
    <source>
        <dbReference type="ARBA" id="ARBA00022741"/>
    </source>
</evidence>
<comment type="caution">
    <text evidence="5">Lacks conserved residue(s) required for the propagation of feature annotation.</text>
</comment>
<dbReference type="InterPro" id="IPR001752">
    <property type="entry name" value="Kinesin_motor_dom"/>
</dbReference>
<dbReference type="AlphaFoldDB" id="A0AAN8LYY1"/>
<keyword evidence="3" id="KW-0067">ATP-binding</keyword>
<dbReference type="InterPro" id="IPR036961">
    <property type="entry name" value="Kinesin_motor_dom_sf"/>
</dbReference>
<comment type="subcellular location">
    <subcellularLocation>
        <location evidence="1">Cytoplasm</location>
        <location evidence="1">Cytoskeleton</location>
    </subcellularLocation>
</comment>
<dbReference type="InterPro" id="IPR027640">
    <property type="entry name" value="Kinesin-like_fam"/>
</dbReference>
<evidence type="ECO:0000256" key="5">
    <source>
        <dbReference type="PROSITE-ProRule" id="PRU00283"/>
    </source>
</evidence>
<organism evidence="7 8">
    <name type="scientific">Coregonus suidteri</name>
    <dbReference type="NCBI Taxonomy" id="861788"/>
    <lineage>
        <taxon>Eukaryota</taxon>
        <taxon>Metazoa</taxon>
        <taxon>Chordata</taxon>
        <taxon>Craniata</taxon>
        <taxon>Vertebrata</taxon>
        <taxon>Euteleostomi</taxon>
        <taxon>Actinopterygii</taxon>
        <taxon>Neopterygii</taxon>
        <taxon>Teleostei</taxon>
        <taxon>Protacanthopterygii</taxon>
        <taxon>Salmoniformes</taxon>
        <taxon>Salmonidae</taxon>
        <taxon>Coregoninae</taxon>
        <taxon>Coregonus</taxon>
    </lineage>
</organism>
<evidence type="ECO:0000313" key="8">
    <source>
        <dbReference type="Proteomes" id="UP001356427"/>
    </source>
</evidence>
<dbReference type="Pfam" id="PF00225">
    <property type="entry name" value="Kinesin"/>
    <property type="match status" value="1"/>
</dbReference>
<accession>A0AAN8LYY1</accession>
<gene>
    <name evidence="7" type="ORF">J4Q44_G00112330</name>
</gene>
<keyword evidence="2" id="KW-0547">Nucleotide-binding</keyword>
<evidence type="ECO:0000313" key="7">
    <source>
        <dbReference type="EMBL" id="KAK6317942.1"/>
    </source>
</evidence>
<dbReference type="GO" id="GO:0008017">
    <property type="term" value="F:microtubule binding"/>
    <property type="evidence" value="ECO:0007669"/>
    <property type="project" value="InterPro"/>
</dbReference>
<keyword evidence="4" id="KW-0206">Cytoskeleton</keyword>
<dbReference type="Gene3D" id="3.40.850.10">
    <property type="entry name" value="Kinesin motor domain"/>
    <property type="match status" value="1"/>
</dbReference>
<dbReference type="Proteomes" id="UP001356427">
    <property type="component" value="Unassembled WGS sequence"/>
</dbReference>
<protein>
    <recommendedName>
        <fullName evidence="6">Kinesin motor domain-containing protein</fullName>
    </recommendedName>
</protein>
<name>A0AAN8LYY1_9TELE</name>
<evidence type="ECO:0000259" key="6">
    <source>
        <dbReference type="PROSITE" id="PS50067"/>
    </source>
</evidence>
<dbReference type="PANTHER" id="PTHR47972:SF65">
    <property type="entry name" value="KINESIN-LIKE PROTEIN"/>
    <property type="match status" value="1"/>
</dbReference>
<dbReference type="InterPro" id="IPR027417">
    <property type="entry name" value="P-loop_NTPase"/>
</dbReference>
<evidence type="ECO:0000256" key="4">
    <source>
        <dbReference type="ARBA" id="ARBA00023212"/>
    </source>
</evidence>
<dbReference type="GO" id="GO:0005524">
    <property type="term" value="F:ATP binding"/>
    <property type="evidence" value="ECO:0007669"/>
    <property type="project" value="UniProtKB-KW"/>
</dbReference>
<dbReference type="GO" id="GO:0007018">
    <property type="term" value="P:microtubule-based movement"/>
    <property type="evidence" value="ECO:0007669"/>
    <property type="project" value="InterPro"/>
</dbReference>
<dbReference type="PROSITE" id="PS50067">
    <property type="entry name" value="KINESIN_MOTOR_2"/>
    <property type="match status" value="1"/>
</dbReference>
<feature type="domain" description="Kinesin motor" evidence="6">
    <location>
        <begin position="1"/>
        <end position="70"/>
    </location>
</feature>
<dbReference type="EMBL" id="JAGTTL010000009">
    <property type="protein sequence ID" value="KAK6317942.1"/>
    <property type="molecule type" value="Genomic_DNA"/>
</dbReference>
<comment type="caution">
    <text evidence="7">The sequence shown here is derived from an EMBL/GenBank/DDBJ whole genome shotgun (WGS) entry which is preliminary data.</text>
</comment>
<dbReference type="SUPFAM" id="SSF52540">
    <property type="entry name" value="P-loop containing nucleoside triphosphate hydrolases"/>
    <property type="match status" value="1"/>
</dbReference>
<dbReference type="GO" id="GO:0015630">
    <property type="term" value="C:microtubule cytoskeleton"/>
    <property type="evidence" value="ECO:0007669"/>
    <property type="project" value="TreeGrafter"/>
</dbReference>
<proteinExistence type="inferred from homology"/>
<dbReference type="GO" id="GO:0003777">
    <property type="term" value="F:microtubule motor activity"/>
    <property type="evidence" value="ECO:0007669"/>
    <property type="project" value="InterPro"/>
</dbReference>
<reference evidence="7 8" key="1">
    <citation type="submission" date="2021-04" db="EMBL/GenBank/DDBJ databases">
        <authorList>
            <person name="De Guttry C."/>
            <person name="Zahm M."/>
            <person name="Klopp C."/>
            <person name="Cabau C."/>
            <person name="Louis A."/>
            <person name="Berthelot C."/>
            <person name="Parey E."/>
            <person name="Roest Crollius H."/>
            <person name="Montfort J."/>
            <person name="Robinson-Rechavi M."/>
            <person name="Bucao C."/>
            <person name="Bouchez O."/>
            <person name="Gislard M."/>
            <person name="Lluch J."/>
            <person name="Milhes M."/>
            <person name="Lampietro C."/>
            <person name="Lopez Roques C."/>
            <person name="Donnadieu C."/>
            <person name="Braasch I."/>
            <person name="Desvignes T."/>
            <person name="Postlethwait J."/>
            <person name="Bobe J."/>
            <person name="Wedekind C."/>
            <person name="Guiguen Y."/>
        </authorList>
    </citation>
    <scope>NUCLEOTIDE SEQUENCE [LARGE SCALE GENOMIC DNA]</scope>
    <source>
        <strain evidence="7">Cs_M1</strain>
        <tissue evidence="7">Blood</tissue>
    </source>
</reference>
<sequence>MMGTKVKPGVNIRSLSLSSRSHLLLTLTVEGTYCVSGVTSHDTLTLCDLAGSELIAKTDAKRQRLVECES</sequence>
<keyword evidence="8" id="KW-1185">Reference proteome</keyword>
<keyword evidence="4" id="KW-0963">Cytoplasm</keyword>
<evidence type="ECO:0000256" key="3">
    <source>
        <dbReference type="ARBA" id="ARBA00022840"/>
    </source>
</evidence>
<dbReference type="PRINTS" id="PR00380">
    <property type="entry name" value="KINESINHEAVY"/>
</dbReference>